<dbReference type="EMBL" id="BSXU01009487">
    <property type="protein sequence ID" value="GME69120.1"/>
    <property type="molecule type" value="Genomic_DNA"/>
</dbReference>
<comment type="caution">
    <text evidence="1">The sequence shown here is derived from an EMBL/GenBank/DDBJ whole genome shotgun (WGS) entry which is preliminary data.</text>
</comment>
<evidence type="ECO:0000313" key="1">
    <source>
        <dbReference type="EMBL" id="GME69120.1"/>
    </source>
</evidence>
<evidence type="ECO:0000313" key="2">
    <source>
        <dbReference type="Proteomes" id="UP001165063"/>
    </source>
</evidence>
<protein>
    <submittedName>
        <fullName evidence="1">Unnamed protein product</fullName>
    </submittedName>
</protein>
<dbReference type="AlphaFoldDB" id="A0A9W6WFS2"/>
<gene>
    <name evidence="1" type="ORF">Amon01_000908200</name>
</gene>
<name>A0A9W6WFS2_AMBMO</name>
<reference evidence="1" key="1">
    <citation type="submission" date="2023-04" db="EMBL/GenBank/DDBJ databases">
        <title>Ambrosiozyma monospora NBRC 1965.</title>
        <authorList>
            <person name="Ichikawa N."/>
            <person name="Sato H."/>
            <person name="Tonouchi N."/>
        </authorList>
    </citation>
    <scope>NUCLEOTIDE SEQUENCE</scope>
    <source>
        <strain evidence="1">NBRC 1965</strain>
    </source>
</reference>
<keyword evidence="2" id="KW-1185">Reference proteome</keyword>
<dbReference type="Proteomes" id="UP001165063">
    <property type="component" value="Unassembled WGS sequence"/>
</dbReference>
<sequence>MSRRLQPSETEPRPLLSKMIESLLSVVYLVCSKEDIIKNLPLIMLSKNIDYYRLQFVIIHLTTDYSGGVKVV</sequence>
<organism evidence="1 2">
    <name type="scientific">Ambrosiozyma monospora</name>
    <name type="common">Yeast</name>
    <name type="synonym">Endomycopsis monosporus</name>
    <dbReference type="NCBI Taxonomy" id="43982"/>
    <lineage>
        <taxon>Eukaryota</taxon>
        <taxon>Fungi</taxon>
        <taxon>Dikarya</taxon>
        <taxon>Ascomycota</taxon>
        <taxon>Saccharomycotina</taxon>
        <taxon>Pichiomycetes</taxon>
        <taxon>Pichiales</taxon>
        <taxon>Pichiaceae</taxon>
        <taxon>Ambrosiozyma</taxon>
    </lineage>
</organism>
<proteinExistence type="predicted"/>
<accession>A0A9W6WFS2</accession>